<protein>
    <submittedName>
        <fullName evidence="6">DoxX family membrane protein</fullName>
    </submittedName>
</protein>
<name>A0ABZ0WA14_9BACT</name>
<sequence>MAAKSVSVPTLFLRIALSITMLSAVADRFGLWGINAAWGNWDNFEKYTAQLTFFLPLMLSKYAAYAATFLEIALPVLLILGYCLKIAANLTGVLLFIFALSMSISLGVKAPLDYSVWVGSAAAFLLAAQSNPAKQEAFISGTAEVPVEKPGNVIREAEHTAGH</sequence>
<keyword evidence="2 5" id="KW-0812">Transmembrane</keyword>
<feature type="transmembrane region" description="Helical" evidence="5">
    <location>
        <begin position="62"/>
        <end position="83"/>
    </location>
</feature>
<comment type="subcellular location">
    <subcellularLocation>
        <location evidence="1">Membrane</location>
        <topology evidence="1">Multi-pass membrane protein</topology>
    </subcellularLocation>
</comment>
<evidence type="ECO:0000256" key="2">
    <source>
        <dbReference type="ARBA" id="ARBA00022692"/>
    </source>
</evidence>
<dbReference type="Pfam" id="PF07681">
    <property type="entry name" value="DoxX"/>
    <property type="match status" value="1"/>
</dbReference>
<keyword evidence="7" id="KW-1185">Reference proteome</keyword>
<feature type="transmembrane region" description="Helical" evidence="5">
    <location>
        <begin position="90"/>
        <end position="108"/>
    </location>
</feature>
<evidence type="ECO:0000256" key="3">
    <source>
        <dbReference type="ARBA" id="ARBA00022989"/>
    </source>
</evidence>
<evidence type="ECO:0000256" key="4">
    <source>
        <dbReference type="ARBA" id="ARBA00023136"/>
    </source>
</evidence>
<reference evidence="6 7" key="1">
    <citation type="submission" date="2023-12" db="EMBL/GenBank/DDBJ databases">
        <title>Genome sequencing and assembly of bacterial species from a model synthetic community.</title>
        <authorList>
            <person name="Hogle S.L."/>
        </authorList>
    </citation>
    <scope>NUCLEOTIDE SEQUENCE [LARGE SCALE GENOMIC DNA]</scope>
    <source>
        <strain evidence="6 7">HAMBI_3031</strain>
    </source>
</reference>
<organism evidence="6 7">
    <name type="scientific">Niabella yanshanensis</name>
    <dbReference type="NCBI Taxonomy" id="577386"/>
    <lineage>
        <taxon>Bacteria</taxon>
        <taxon>Pseudomonadati</taxon>
        <taxon>Bacteroidota</taxon>
        <taxon>Chitinophagia</taxon>
        <taxon>Chitinophagales</taxon>
        <taxon>Chitinophagaceae</taxon>
        <taxon>Niabella</taxon>
    </lineage>
</organism>
<keyword evidence="3 5" id="KW-1133">Transmembrane helix</keyword>
<dbReference type="InterPro" id="IPR032808">
    <property type="entry name" value="DoxX"/>
</dbReference>
<accession>A0ABZ0WA14</accession>
<keyword evidence="4 5" id="KW-0472">Membrane</keyword>
<evidence type="ECO:0000313" key="7">
    <source>
        <dbReference type="Proteomes" id="UP001325680"/>
    </source>
</evidence>
<evidence type="ECO:0000256" key="1">
    <source>
        <dbReference type="ARBA" id="ARBA00004141"/>
    </source>
</evidence>
<dbReference type="Proteomes" id="UP001325680">
    <property type="component" value="Chromosome"/>
</dbReference>
<evidence type="ECO:0000313" key="6">
    <source>
        <dbReference type="EMBL" id="WQD38921.1"/>
    </source>
</evidence>
<proteinExistence type="predicted"/>
<dbReference type="RefSeq" id="WP_114792512.1">
    <property type="nucleotide sequence ID" value="NZ_CP139960.1"/>
</dbReference>
<gene>
    <name evidence="6" type="ORF">U0035_02025</name>
</gene>
<dbReference type="EMBL" id="CP139960">
    <property type="protein sequence ID" value="WQD38921.1"/>
    <property type="molecule type" value="Genomic_DNA"/>
</dbReference>
<evidence type="ECO:0000256" key="5">
    <source>
        <dbReference type="SAM" id="Phobius"/>
    </source>
</evidence>